<accession>A0A9Q3W7C8</accession>
<dbReference type="GeneID" id="94688087"/>
<dbReference type="Pfam" id="PF24720">
    <property type="entry name" value="DUF7673"/>
    <property type="match status" value="1"/>
</dbReference>
<organism evidence="2 3">
    <name type="scientific">Alloalcanivorax xenomutans</name>
    <dbReference type="NCBI Taxonomy" id="1094342"/>
    <lineage>
        <taxon>Bacteria</taxon>
        <taxon>Pseudomonadati</taxon>
        <taxon>Pseudomonadota</taxon>
        <taxon>Gammaproteobacteria</taxon>
        <taxon>Oceanospirillales</taxon>
        <taxon>Alcanivoracaceae</taxon>
        <taxon>Alloalcanivorax</taxon>
    </lineage>
</organism>
<evidence type="ECO:0000259" key="1">
    <source>
        <dbReference type="Pfam" id="PF24720"/>
    </source>
</evidence>
<evidence type="ECO:0000313" key="3">
    <source>
        <dbReference type="Proteomes" id="UP001107961"/>
    </source>
</evidence>
<reference evidence="2" key="1">
    <citation type="submission" date="2022-01" db="EMBL/GenBank/DDBJ databases">
        <authorList>
            <person name="Karlyshev A.V."/>
            <person name="Jaspars M."/>
        </authorList>
    </citation>
    <scope>NUCLEOTIDE SEQUENCE</scope>
    <source>
        <strain evidence="2">AGSA3-2</strain>
    </source>
</reference>
<dbReference type="Proteomes" id="UP001107961">
    <property type="component" value="Unassembled WGS sequence"/>
</dbReference>
<sequence>MNIYHSTCPSCGNEADHLMDGNAIAVRCVHCGYWAGELSEVQERRLKRHQDRRMGSGNGETHSILSPEEYWALTYLIRLAKSDTGQSARVANFLLSWWNNASCGAFALTDLWGLDDEITQAMQVVIRFLCRRQVYPDTLGFKDDFQAIIRQWRPHLLEEEA</sequence>
<dbReference type="EMBL" id="JAJVKT010000012">
    <property type="protein sequence ID" value="MCE7509172.1"/>
    <property type="molecule type" value="Genomic_DNA"/>
</dbReference>
<dbReference type="AlphaFoldDB" id="A0A9Q3W7C8"/>
<proteinExistence type="predicted"/>
<gene>
    <name evidence="2" type="ORF">LZG35_11040</name>
</gene>
<feature type="domain" description="DUF7673" evidence="1">
    <location>
        <begin position="72"/>
        <end position="153"/>
    </location>
</feature>
<dbReference type="InterPro" id="IPR056090">
    <property type="entry name" value="DUF7673"/>
</dbReference>
<keyword evidence="3" id="KW-1185">Reference proteome</keyword>
<dbReference type="RefSeq" id="WP_208611045.1">
    <property type="nucleotide sequence ID" value="NZ_CP012331.1"/>
</dbReference>
<protein>
    <recommendedName>
        <fullName evidence="1">DUF7673 domain-containing protein</fullName>
    </recommendedName>
</protein>
<name>A0A9Q3W7C8_9GAMM</name>
<comment type="caution">
    <text evidence="2">The sequence shown here is derived from an EMBL/GenBank/DDBJ whole genome shotgun (WGS) entry which is preliminary data.</text>
</comment>
<evidence type="ECO:0000313" key="2">
    <source>
        <dbReference type="EMBL" id="MCE7509172.1"/>
    </source>
</evidence>